<evidence type="ECO:0000256" key="2">
    <source>
        <dbReference type="ARBA" id="ARBA00023277"/>
    </source>
</evidence>
<dbReference type="PANTHER" id="PTHR31268:SF26">
    <property type="entry name" value="GALACTINOL--SUCROSE GALACTOSYLTRANSFERASE"/>
    <property type="match status" value="1"/>
</dbReference>
<reference evidence="3 4" key="1">
    <citation type="submission" date="2024-01" db="EMBL/GenBank/DDBJ databases">
        <title>The genomes of 5 underutilized Papilionoideae crops provide insights into root nodulation and disease resistance.</title>
        <authorList>
            <person name="Yuan L."/>
        </authorList>
    </citation>
    <scope>NUCLEOTIDE SEQUENCE [LARGE SCALE GENOMIC DNA]</scope>
    <source>
        <strain evidence="3">LY-2023</strain>
        <tissue evidence="3">Leaf</tissue>
    </source>
</reference>
<dbReference type="EMBL" id="JAYKXN010000003">
    <property type="protein sequence ID" value="KAK7303457.1"/>
    <property type="molecule type" value="Genomic_DNA"/>
</dbReference>
<dbReference type="AlphaFoldDB" id="A0AAN9JT64"/>
<dbReference type="PANTHER" id="PTHR31268">
    <property type="match status" value="1"/>
</dbReference>
<evidence type="ECO:0000256" key="1">
    <source>
        <dbReference type="ARBA" id="ARBA00007240"/>
    </source>
</evidence>
<dbReference type="InterPro" id="IPR017853">
    <property type="entry name" value="GH"/>
</dbReference>
<keyword evidence="2" id="KW-0119">Carbohydrate metabolism</keyword>
<name>A0AAN9JT64_CLITE</name>
<protein>
    <submittedName>
        <fullName evidence="3">Uncharacterized protein</fullName>
    </submittedName>
</protein>
<gene>
    <name evidence="3" type="ORF">RJT34_14364</name>
</gene>
<dbReference type="SUPFAM" id="SSF51445">
    <property type="entry name" value="(Trans)glycosidases"/>
    <property type="match status" value="1"/>
</dbReference>
<organism evidence="3 4">
    <name type="scientific">Clitoria ternatea</name>
    <name type="common">Butterfly pea</name>
    <dbReference type="NCBI Taxonomy" id="43366"/>
    <lineage>
        <taxon>Eukaryota</taxon>
        <taxon>Viridiplantae</taxon>
        <taxon>Streptophyta</taxon>
        <taxon>Embryophyta</taxon>
        <taxon>Tracheophyta</taxon>
        <taxon>Spermatophyta</taxon>
        <taxon>Magnoliopsida</taxon>
        <taxon>eudicotyledons</taxon>
        <taxon>Gunneridae</taxon>
        <taxon>Pentapetalae</taxon>
        <taxon>rosids</taxon>
        <taxon>fabids</taxon>
        <taxon>Fabales</taxon>
        <taxon>Fabaceae</taxon>
        <taxon>Papilionoideae</taxon>
        <taxon>50 kb inversion clade</taxon>
        <taxon>NPAAA clade</taxon>
        <taxon>indigoferoid/millettioid clade</taxon>
        <taxon>Phaseoleae</taxon>
        <taxon>Clitoria</taxon>
    </lineage>
</organism>
<comment type="similarity">
    <text evidence="1">Belongs to the glycosyl hydrolases 36 family.</text>
</comment>
<proteinExistence type="inferred from homology"/>
<sequence length="293" mass="33175">MQMFKDGTLSFNGEDALRDVPQNVVLTLITASYIFIGATCDHDDANSRLVFKLGLIQDVRILCLYRLKFWWTIPRVGNSGRDIPVETQMLLLEMVNLEAVCLQGNSSNELELCVESGDPAIVTSQSLKVVFVNYEDHLLDLLKESMKQMPEMLDCFGWCTWDAFYQSVNPQGIGDGLRRYDYVWHALLGYWGELDPNASGTKKFDPELRYPVLSPGNLANTRDMSIDAMEKYDGVKVDVQNILETMSSGFGGRVSLTRHFQQELEKSISTNFQDSSIICCMGHDTNSIYQYLL</sequence>
<comment type="caution">
    <text evidence="3">The sequence shown here is derived from an EMBL/GenBank/DDBJ whole genome shotgun (WGS) entry which is preliminary data.</text>
</comment>
<evidence type="ECO:0000313" key="4">
    <source>
        <dbReference type="Proteomes" id="UP001359559"/>
    </source>
</evidence>
<accession>A0AAN9JT64</accession>
<dbReference type="Proteomes" id="UP001359559">
    <property type="component" value="Unassembled WGS sequence"/>
</dbReference>
<keyword evidence="4" id="KW-1185">Reference proteome</keyword>
<evidence type="ECO:0000313" key="3">
    <source>
        <dbReference type="EMBL" id="KAK7303457.1"/>
    </source>
</evidence>
<dbReference type="Pfam" id="PF05691">
    <property type="entry name" value="Raffinose_syn"/>
    <property type="match status" value="4"/>
</dbReference>
<dbReference type="InterPro" id="IPR008811">
    <property type="entry name" value="Glycosyl_hydrolases_36"/>
</dbReference>